<evidence type="ECO:0000256" key="9">
    <source>
        <dbReference type="ARBA" id="ARBA00041175"/>
    </source>
</evidence>
<feature type="domain" description="PTS EIIA type-2" evidence="11">
    <location>
        <begin position="9"/>
        <end position="152"/>
    </location>
</feature>
<dbReference type="PIR" id="D90586">
    <property type="entry name" value="D90586"/>
</dbReference>
<evidence type="ECO:0000313" key="12">
    <source>
        <dbReference type="EMBL" id="CAC13769.1"/>
    </source>
</evidence>
<sequence>MSKINLLENLKKNDSITLNVEVSSWQEAIYEGCRVLIEKKLITKDYYNAIIESTLKNGPYYIISDNLAMPHAQMNRGVFDNCFSLVTLKKPIFFEGDSRPVRILITLAATSAEIHTSEALPQIVAIFEDPANIEKIMNAQNKEEVIDLISKIDFTKYIF</sequence>
<dbReference type="SUPFAM" id="SSF55804">
    <property type="entry name" value="Phoshotransferase/anion transport protein"/>
    <property type="match status" value="1"/>
</dbReference>
<evidence type="ECO:0000256" key="10">
    <source>
        <dbReference type="ARBA" id="ARBA00042072"/>
    </source>
</evidence>
<dbReference type="CDD" id="cd00211">
    <property type="entry name" value="PTS_IIA_fru"/>
    <property type="match status" value="1"/>
</dbReference>
<dbReference type="PANTHER" id="PTHR36203:SF1">
    <property type="entry name" value="ASCORBATE-SPECIFIC PTS SYSTEM EIIA COMPONENT"/>
    <property type="match status" value="1"/>
</dbReference>
<evidence type="ECO:0000256" key="6">
    <source>
        <dbReference type="ARBA" id="ARBA00022683"/>
    </source>
</evidence>
<dbReference type="Proteomes" id="UP000000528">
    <property type="component" value="Chromosome"/>
</dbReference>
<keyword evidence="7" id="KW-0418">Kinase</keyword>
<reference evidence="12 13" key="1">
    <citation type="journal article" date="2001" name="Nucleic Acids Res.">
        <title>The complete genome sequence of the murine respiratory pathogen Mycoplasma pulmonis.</title>
        <authorList>
            <person name="Chambaud I."/>
            <person name="Heilig R."/>
            <person name="Ferris S."/>
            <person name="Barbe V."/>
            <person name="Samson D."/>
            <person name="Galisson F."/>
            <person name="Moszer I."/>
            <person name="Dybvig K."/>
            <person name="Wroblewski H."/>
            <person name="Viari A."/>
            <person name="Rocha E.P.C."/>
            <person name="Blanchard A."/>
        </authorList>
    </citation>
    <scope>NUCLEOTIDE SEQUENCE [LARGE SCALE GENOMIC DNA]</scope>
    <source>
        <strain evidence="12 13">UAB CTIP</strain>
    </source>
</reference>
<evidence type="ECO:0000256" key="8">
    <source>
        <dbReference type="ARBA" id="ARBA00037387"/>
    </source>
</evidence>
<comment type="function">
    <text evidence="8">The phosphoenolpyruvate-dependent sugar phosphotransferase system (sugar PTS), a major carbohydrate active transport system, catalyzes the phosphorylation of incoming sugar substrates concomitantly with their translocation across the cell membrane. The enzyme II UlaABC PTS system is involved in ascorbate transport.</text>
</comment>
<evidence type="ECO:0000256" key="4">
    <source>
        <dbReference type="ARBA" id="ARBA00022553"/>
    </source>
</evidence>
<dbReference type="HOGENOM" id="CLU_072531_2_0_14"/>
<keyword evidence="2" id="KW-0813">Transport</keyword>
<evidence type="ECO:0000256" key="3">
    <source>
        <dbReference type="ARBA" id="ARBA00022490"/>
    </source>
</evidence>
<dbReference type="GO" id="GO:0005737">
    <property type="term" value="C:cytoplasm"/>
    <property type="evidence" value="ECO:0007669"/>
    <property type="project" value="UniProtKB-SubCell"/>
</dbReference>
<dbReference type="GO" id="GO:0016301">
    <property type="term" value="F:kinase activity"/>
    <property type="evidence" value="ECO:0007669"/>
    <property type="project" value="UniProtKB-KW"/>
</dbReference>
<dbReference type="AlphaFoldDB" id="Q98PX3"/>
<dbReference type="STRING" id="272635.gene:17577203"/>
<evidence type="ECO:0000256" key="7">
    <source>
        <dbReference type="ARBA" id="ARBA00022777"/>
    </source>
</evidence>
<dbReference type="EMBL" id="AL445565">
    <property type="protein sequence ID" value="CAC13769.1"/>
    <property type="molecule type" value="Genomic_DNA"/>
</dbReference>
<keyword evidence="5 12" id="KW-0808">Transferase</keyword>
<comment type="subcellular location">
    <subcellularLocation>
        <location evidence="1">Cytoplasm</location>
    </subcellularLocation>
</comment>
<dbReference type="Pfam" id="PF00359">
    <property type="entry name" value="PTS_EIIA_2"/>
    <property type="match status" value="1"/>
</dbReference>
<keyword evidence="13" id="KW-1185">Reference proteome</keyword>
<dbReference type="PANTHER" id="PTHR36203">
    <property type="entry name" value="ASCORBATE-SPECIFIC PTS SYSTEM EIIA COMPONENT"/>
    <property type="match status" value="1"/>
</dbReference>
<evidence type="ECO:0000259" key="11">
    <source>
        <dbReference type="PROSITE" id="PS51094"/>
    </source>
</evidence>
<dbReference type="GO" id="GO:0009401">
    <property type="term" value="P:phosphoenolpyruvate-dependent sugar phosphotransferase system"/>
    <property type="evidence" value="ECO:0007669"/>
    <property type="project" value="UniProtKB-KW"/>
</dbReference>
<organism evidence="13">
    <name type="scientific">Mycoplasmopsis pulmonis (strain UAB CTIP)</name>
    <name type="common">Mycoplasma pulmonis</name>
    <dbReference type="NCBI Taxonomy" id="272635"/>
    <lineage>
        <taxon>Bacteria</taxon>
        <taxon>Bacillati</taxon>
        <taxon>Mycoplasmatota</taxon>
        <taxon>Mycoplasmoidales</taxon>
        <taxon>Metamycoplasmataceae</taxon>
        <taxon>Mycoplasmopsis</taxon>
    </lineage>
</organism>
<evidence type="ECO:0000256" key="2">
    <source>
        <dbReference type="ARBA" id="ARBA00022448"/>
    </source>
</evidence>
<gene>
    <name evidence="12" type="ordered locus">MYPU_5960</name>
</gene>
<dbReference type="PROSITE" id="PS51094">
    <property type="entry name" value="PTS_EIIA_TYPE_2"/>
    <property type="match status" value="1"/>
</dbReference>
<keyword evidence="6" id="KW-0598">Phosphotransferase system</keyword>
<evidence type="ECO:0000256" key="5">
    <source>
        <dbReference type="ARBA" id="ARBA00022679"/>
    </source>
</evidence>
<dbReference type="InterPro" id="IPR016152">
    <property type="entry name" value="PTrfase/Anion_transptr"/>
</dbReference>
<evidence type="ECO:0000313" key="13">
    <source>
        <dbReference type="Proteomes" id="UP000000528"/>
    </source>
</evidence>
<keyword evidence="4" id="KW-0597">Phosphoprotein</keyword>
<accession>Q98PX3</accession>
<proteinExistence type="predicted"/>
<dbReference type="BioCyc" id="MPUL272635:G1GT6-606-MONOMER"/>
<dbReference type="InterPro" id="IPR051351">
    <property type="entry name" value="Ascorbate-PTS_EIIA_comp"/>
</dbReference>
<dbReference type="Gene3D" id="3.40.930.10">
    <property type="entry name" value="Mannitol-specific EII, Chain A"/>
    <property type="match status" value="1"/>
</dbReference>
<dbReference type="eggNOG" id="COG1762">
    <property type="taxonomic scope" value="Bacteria"/>
</dbReference>
<protein>
    <recommendedName>
        <fullName evidence="9">Ascorbate-specific PTS system EIIA component</fullName>
    </recommendedName>
    <alternativeName>
        <fullName evidence="10">Ascorbate-specific phosphotransferase enzyme IIA component</fullName>
    </alternativeName>
</protein>
<dbReference type="KEGG" id="mpu:MYPU_5960"/>
<name>Q98PX3_MYCPU</name>
<dbReference type="InterPro" id="IPR002178">
    <property type="entry name" value="PTS_EIIA_type-2_dom"/>
</dbReference>
<keyword evidence="3" id="KW-0963">Cytoplasm</keyword>
<dbReference type="RefSeq" id="WP_010925397.1">
    <property type="nucleotide sequence ID" value="NC_002771.1"/>
</dbReference>
<evidence type="ECO:0000256" key="1">
    <source>
        <dbReference type="ARBA" id="ARBA00004496"/>
    </source>
</evidence>